<evidence type="ECO:0000313" key="5">
    <source>
        <dbReference type="Proteomes" id="UP000238196"/>
    </source>
</evidence>
<gene>
    <name evidence="4" type="ORF">C4K68_19745</name>
</gene>
<dbReference type="Gene3D" id="2.130.10.10">
    <property type="entry name" value="YVTN repeat-like/Quinoprotein amine dehydrogenase"/>
    <property type="match status" value="2"/>
</dbReference>
<keyword evidence="2" id="KW-0677">Repeat</keyword>
<dbReference type="PROSITE" id="PS50082">
    <property type="entry name" value="WD_REPEATS_2"/>
    <property type="match status" value="2"/>
</dbReference>
<keyword evidence="1 3" id="KW-0853">WD repeat</keyword>
<dbReference type="OrthoDB" id="6192037at2"/>
<dbReference type="InterPro" id="IPR001680">
    <property type="entry name" value="WD40_rpt"/>
</dbReference>
<reference evidence="4 5" key="1">
    <citation type="submission" date="2018-02" db="EMBL/GenBank/DDBJ databases">
        <title>novel marine gammaproteobacteria from coastal saline agro ecosystem.</title>
        <authorList>
            <person name="Krishnan R."/>
            <person name="Ramesh Kumar N."/>
        </authorList>
    </citation>
    <scope>NUCLEOTIDE SEQUENCE [LARGE SCALE GENOMIC DNA]</scope>
    <source>
        <strain evidence="4 5">228</strain>
    </source>
</reference>
<feature type="repeat" description="WD" evidence="3">
    <location>
        <begin position="253"/>
        <end position="294"/>
    </location>
</feature>
<accession>A0A2S5KLL5</accession>
<dbReference type="PANTHER" id="PTHR19848">
    <property type="entry name" value="WD40 REPEAT PROTEIN"/>
    <property type="match status" value="1"/>
</dbReference>
<name>A0A2S5KLL5_9PROT</name>
<dbReference type="InterPro" id="IPR015943">
    <property type="entry name" value="WD40/YVTN_repeat-like_dom_sf"/>
</dbReference>
<organism evidence="4 5">
    <name type="scientific">Proteobacteria bacterium 228</name>
    <dbReference type="NCBI Taxonomy" id="2083153"/>
    <lineage>
        <taxon>Bacteria</taxon>
        <taxon>Pseudomonadati</taxon>
        <taxon>Pseudomonadota</taxon>
    </lineage>
</organism>
<dbReference type="SUPFAM" id="SSF50978">
    <property type="entry name" value="WD40 repeat-like"/>
    <property type="match status" value="1"/>
</dbReference>
<evidence type="ECO:0000256" key="3">
    <source>
        <dbReference type="PROSITE-ProRule" id="PRU00221"/>
    </source>
</evidence>
<feature type="repeat" description="WD" evidence="3">
    <location>
        <begin position="164"/>
        <end position="205"/>
    </location>
</feature>
<dbReference type="Proteomes" id="UP000238196">
    <property type="component" value="Unassembled WGS sequence"/>
</dbReference>
<dbReference type="InterPro" id="IPR036322">
    <property type="entry name" value="WD40_repeat_dom_sf"/>
</dbReference>
<evidence type="ECO:0000256" key="2">
    <source>
        <dbReference type="ARBA" id="ARBA00022737"/>
    </source>
</evidence>
<dbReference type="PROSITE" id="PS51257">
    <property type="entry name" value="PROKAR_LIPOPROTEIN"/>
    <property type="match status" value="1"/>
</dbReference>
<dbReference type="PANTHER" id="PTHR19848:SF8">
    <property type="entry name" value="F-BOX AND WD REPEAT DOMAIN CONTAINING 7"/>
    <property type="match status" value="1"/>
</dbReference>
<dbReference type="EMBL" id="PRLP01000082">
    <property type="protein sequence ID" value="PPC75630.1"/>
    <property type="molecule type" value="Genomic_DNA"/>
</dbReference>
<protein>
    <submittedName>
        <fullName evidence="4">Uncharacterized protein</fullName>
    </submittedName>
</protein>
<dbReference type="AlphaFoldDB" id="A0A2S5KLL5"/>
<sequence length="336" mass="36906">MDSMVVKVRQRICRWQVLLLGVMLVLSGCSDREPQQANELALRGLYSGVVSADARFTLIGSVTHGGSLWQVDDNKRLYDWNHRQGEFSNLVAMDIDDNDKYAVTAASFDFVLWDMATGKALDFRRAPSEIMDLSLSADGQLLALGLTDQTAVLFDLQTGKITQTLLHDSRVRKVDINAQKGLLLTGDDSFVTTLWDINSGKMLHQLNLGNQPSVVTLSDDGKLAFSAAQLSKAIVWDTLTGQVKYTLASMDSILDRKATFTAARFIDKGQRLLTGTSSGKVMLWDMRTGSLDATWQLHRRNELKPVSVSVVSVASKGGVHHYALGSNGFLNILQGP</sequence>
<evidence type="ECO:0000313" key="4">
    <source>
        <dbReference type="EMBL" id="PPC75630.1"/>
    </source>
</evidence>
<dbReference type="SMART" id="SM00320">
    <property type="entry name" value="WD40"/>
    <property type="match status" value="4"/>
</dbReference>
<proteinExistence type="predicted"/>
<comment type="caution">
    <text evidence="4">The sequence shown here is derived from an EMBL/GenBank/DDBJ whole genome shotgun (WGS) entry which is preliminary data.</text>
</comment>
<evidence type="ECO:0000256" key="1">
    <source>
        <dbReference type="ARBA" id="ARBA00022574"/>
    </source>
</evidence>